<organism evidence="2 3">
    <name type="scientific">Acetanaerobacterium elongatum</name>
    <dbReference type="NCBI Taxonomy" id="258515"/>
    <lineage>
        <taxon>Bacteria</taxon>
        <taxon>Bacillati</taxon>
        <taxon>Bacillota</taxon>
        <taxon>Clostridia</taxon>
        <taxon>Eubacteriales</taxon>
        <taxon>Oscillospiraceae</taxon>
        <taxon>Acetanaerobacterium</taxon>
    </lineage>
</organism>
<evidence type="ECO:0000256" key="1">
    <source>
        <dbReference type="SAM" id="Phobius"/>
    </source>
</evidence>
<dbReference type="RefSeq" id="WP_092637207.1">
    <property type="nucleotide sequence ID" value="NZ_FNID01000001.1"/>
</dbReference>
<gene>
    <name evidence="2" type="ORF">SAMN05192585_1016</name>
</gene>
<feature type="transmembrane region" description="Helical" evidence="1">
    <location>
        <begin position="12"/>
        <end position="34"/>
    </location>
</feature>
<keyword evidence="1" id="KW-0472">Membrane</keyword>
<accession>A0A1G9TXH3</accession>
<evidence type="ECO:0000313" key="2">
    <source>
        <dbReference type="EMBL" id="SDM52104.1"/>
    </source>
</evidence>
<feature type="transmembrane region" description="Helical" evidence="1">
    <location>
        <begin position="190"/>
        <end position="217"/>
    </location>
</feature>
<name>A0A1G9TXH3_9FIRM</name>
<sequence>MLGKLLKYEWKATSRVFLPFYGAILLFAIVNRFFFMLNQGNTEKGGLLAIPSGLAMMVYVLAIAATFILTFVVMIQRYYKNLLGDEGYLMFTLPVTPQQNIVAKLLMSVAWEVISFLVVILSLFAMLAQADFFEKFNQLITAFYNWSVPFDKNVFIAWMVASVFVSLFSSILYIYASISIGQLFTRHKLIASFGAFIALNFVSQLVSSIIVAIIYVINPNGINIDESQLTTGLMSLFFGSILLLNILFGIGYYIISNVILNKKLNLE</sequence>
<keyword evidence="1" id="KW-0812">Transmembrane</keyword>
<dbReference type="STRING" id="258515.SAMN05192585_1016"/>
<dbReference type="OrthoDB" id="9816138at2"/>
<feature type="transmembrane region" description="Helical" evidence="1">
    <location>
        <begin position="237"/>
        <end position="255"/>
    </location>
</feature>
<feature type="transmembrane region" description="Helical" evidence="1">
    <location>
        <begin position="155"/>
        <end position="178"/>
    </location>
</feature>
<dbReference type="EMBL" id="FNID01000001">
    <property type="protein sequence ID" value="SDM52104.1"/>
    <property type="molecule type" value="Genomic_DNA"/>
</dbReference>
<proteinExistence type="predicted"/>
<feature type="transmembrane region" description="Helical" evidence="1">
    <location>
        <begin position="54"/>
        <end position="75"/>
    </location>
</feature>
<dbReference type="Proteomes" id="UP000199182">
    <property type="component" value="Unassembled WGS sequence"/>
</dbReference>
<evidence type="ECO:0000313" key="3">
    <source>
        <dbReference type="Proteomes" id="UP000199182"/>
    </source>
</evidence>
<reference evidence="2" key="1">
    <citation type="submission" date="2016-10" db="EMBL/GenBank/DDBJ databases">
        <authorList>
            <person name="de Groot N.N."/>
        </authorList>
    </citation>
    <scope>NUCLEOTIDE SEQUENCE [LARGE SCALE GENOMIC DNA]</scope>
    <source>
        <strain evidence="2">CGMCC 1.5012</strain>
    </source>
</reference>
<protein>
    <recommendedName>
        <fullName evidence="4">ABC-2 family transporter protein</fullName>
    </recommendedName>
</protein>
<feature type="transmembrane region" description="Helical" evidence="1">
    <location>
        <begin position="109"/>
        <end position="128"/>
    </location>
</feature>
<dbReference type="AlphaFoldDB" id="A0A1G9TXH3"/>
<keyword evidence="1" id="KW-1133">Transmembrane helix</keyword>
<evidence type="ECO:0008006" key="4">
    <source>
        <dbReference type="Google" id="ProtNLM"/>
    </source>
</evidence>
<keyword evidence="3" id="KW-1185">Reference proteome</keyword>